<sequence>MATLTRLPPEVLRQIILHAHDPWVKRRPFGDYDSYEAPPRRYELKAPKLCKNLRSLRLVDHTLCQAVTPLLFRHVVISVNGGIDRLLSLSRSPLRRFVLRLGLVQHPDSSWLSRVMRSIR</sequence>
<proteinExistence type="predicted"/>
<dbReference type="Proteomes" id="UP000830768">
    <property type="component" value="Chromosome 3"/>
</dbReference>
<evidence type="ECO:0000313" key="2">
    <source>
        <dbReference type="Proteomes" id="UP000830768"/>
    </source>
</evidence>
<dbReference type="EMBL" id="CP090032">
    <property type="protein sequence ID" value="UPK93003.1"/>
    <property type="molecule type" value="Genomic_DNA"/>
</dbReference>
<reference evidence="1" key="1">
    <citation type="submission" date="2021-11" db="EMBL/GenBank/DDBJ databases">
        <title>Fusarium solani-melongenae Genome sequencing and assembly.</title>
        <authorList>
            <person name="Xie S."/>
            <person name="Huang L."/>
            <person name="Zhang X."/>
        </authorList>
    </citation>
    <scope>NUCLEOTIDE SEQUENCE</scope>
    <source>
        <strain evidence="1">CRI 24-3</strain>
    </source>
</reference>
<accession>A0ACD3YYR1</accession>
<name>A0ACD3YYR1_FUSSC</name>
<keyword evidence="2" id="KW-1185">Reference proteome</keyword>
<gene>
    <name evidence="1" type="ORF">LCI18_003938</name>
</gene>
<protein>
    <submittedName>
        <fullName evidence="1">Uncharacterized protein</fullName>
    </submittedName>
</protein>
<evidence type="ECO:0000313" key="1">
    <source>
        <dbReference type="EMBL" id="UPK93003.1"/>
    </source>
</evidence>
<organism evidence="1 2">
    <name type="scientific">Fusarium solani subsp. cucurbitae</name>
    <name type="common">Neocosmosporum cucurbitae</name>
    <dbReference type="NCBI Taxonomy" id="2747967"/>
    <lineage>
        <taxon>Eukaryota</taxon>
        <taxon>Fungi</taxon>
        <taxon>Dikarya</taxon>
        <taxon>Ascomycota</taxon>
        <taxon>Pezizomycotina</taxon>
        <taxon>Sordariomycetes</taxon>
        <taxon>Hypocreomycetidae</taxon>
        <taxon>Hypocreales</taxon>
        <taxon>Nectriaceae</taxon>
        <taxon>Fusarium</taxon>
        <taxon>Fusarium solani species complex</taxon>
    </lineage>
</organism>